<dbReference type="Pfam" id="PF00327">
    <property type="entry name" value="Ribosomal_L30"/>
    <property type="match status" value="1"/>
</dbReference>
<accession>A0AAD9ZXG3</accession>
<dbReference type="GO" id="GO:0022625">
    <property type="term" value="C:cytosolic large ribosomal subunit"/>
    <property type="evidence" value="ECO:0007669"/>
    <property type="project" value="TreeGrafter"/>
</dbReference>
<evidence type="ECO:0000313" key="5">
    <source>
        <dbReference type="EMBL" id="KAK3195080.1"/>
    </source>
</evidence>
<dbReference type="SUPFAM" id="SSF55129">
    <property type="entry name" value="Ribosomal protein L30p/L7e"/>
    <property type="match status" value="1"/>
</dbReference>
<protein>
    <recommendedName>
        <fullName evidence="4">Large ribosomal subunit protein uL30-like ferredoxin-like fold domain-containing protein</fullName>
    </recommendedName>
</protein>
<dbReference type="InterPro" id="IPR036919">
    <property type="entry name" value="Ribo_uL30_ferredoxin-like_sf"/>
</dbReference>
<evidence type="ECO:0000259" key="4">
    <source>
        <dbReference type="Pfam" id="PF00327"/>
    </source>
</evidence>
<dbReference type="GO" id="GO:0000463">
    <property type="term" value="P:maturation of LSU-rRNA from tricistronic rRNA transcript (SSU-rRNA, 5.8S rRNA, LSU-rRNA)"/>
    <property type="evidence" value="ECO:0007669"/>
    <property type="project" value="TreeGrafter"/>
</dbReference>
<reference evidence="5" key="1">
    <citation type="journal article" date="2023" name="Plant J.">
        <title>Genome sequences and population genomics provide insights into the demographic history, inbreeding, and mutation load of two 'living fossil' tree species of Dipteronia.</title>
        <authorList>
            <person name="Feng Y."/>
            <person name="Comes H.P."/>
            <person name="Chen J."/>
            <person name="Zhu S."/>
            <person name="Lu R."/>
            <person name="Zhang X."/>
            <person name="Li P."/>
            <person name="Qiu J."/>
            <person name="Olsen K.M."/>
            <person name="Qiu Y."/>
        </authorList>
    </citation>
    <scope>NUCLEOTIDE SEQUENCE</scope>
    <source>
        <strain evidence="5">NBL</strain>
    </source>
</reference>
<dbReference type="AlphaFoldDB" id="A0AAD9ZXG3"/>
<proteinExistence type="inferred from homology"/>
<evidence type="ECO:0000256" key="1">
    <source>
        <dbReference type="ARBA" id="ARBA00007594"/>
    </source>
</evidence>
<keyword evidence="3" id="KW-0687">Ribonucleoprotein</keyword>
<evidence type="ECO:0000313" key="6">
    <source>
        <dbReference type="Proteomes" id="UP001281410"/>
    </source>
</evidence>
<name>A0AAD9ZXG3_9ROSI</name>
<keyword evidence="6" id="KW-1185">Reference proteome</keyword>
<comment type="similarity">
    <text evidence="1">Belongs to the universal ribosomal protein uL30 family.</text>
</comment>
<dbReference type="GO" id="GO:0003735">
    <property type="term" value="F:structural constituent of ribosome"/>
    <property type="evidence" value="ECO:0007669"/>
    <property type="project" value="TreeGrafter"/>
</dbReference>
<evidence type="ECO:0000256" key="2">
    <source>
        <dbReference type="ARBA" id="ARBA00022980"/>
    </source>
</evidence>
<dbReference type="PANTHER" id="PTHR11524:SF36">
    <property type="entry name" value="LARGE RIBOSOMAL SUBUNIT PROTEIN UL30Z"/>
    <property type="match status" value="1"/>
</dbReference>
<dbReference type="GO" id="GO:0003723">
    <property type="term" value="F:RNA binding"/>
    <property type="evidence" value="ECO:0007669"/>
    <property type="project" value="TreeGrafter"/>
</dbReference>
<dbReference type="InterPro" id="IPR018038">
    <property type="entry name" value="Ribosomal_uL30_CS"/>
</dbReference>
<sequence>MHPKTRKILYNLRLKRMFSGVFVKVNEGLIQMLQKVEPYVTYGNWGNMALYA</sequence>
<dbReference type="InterPro" id="IPR016082">
    <property type="entry name" value="Ribosomal_uL30_ferredoxin-like"/>
</dbReference>
<dbReference type="PROSITE" id="PS00634">
    <property type="entry name" value="RIBOSOMAL_L30"/>
    <property type="match status" value="1"/>
</dbReference>
<dbReference type="Gene3D" id="3.30.1390.20">
    <property type="entry name" value="Ribosomal protein L30, ferredoxin-like fold domain"/>
    <property type="match status" value="1"/>
</dbReference>
<dbReference type="PANTHER" id="PTHR11524">
    <property type="entry name" value="60S RIBOSOMAL PROTEIN L7"/>
    <property type="match status" value="1"/>
</dbReference>
<dbReference type="InterPro" id="IPR039699">
    <property type="entry name" value="Ribosomal_uL30"/>
</dbReference>
<gene>
    <name evidence="5" type="ORF">Dsin_026390</name>
</gene>
<comment type="caution">
    <text evidence="5">The sequence shown here is derived from an EMBL/GenBank/DDBJ whole genome shotgun (WGS) entry which is preliminary data.</text>
</comment>
<organism evidence="5 6">
    <name type="scientific">Dipteronia sinensis</name>
    <dbReference type="NCBI Taxonomy" id="43782"/>
    <lineage>
        <taxon>Eukaryota</taxon>
        <taxon>Viridiplantae</taxon>
        <taxon>Streptophyta</taxon>
        <taxon>Embryophyta</taxon>
        <taxon>Tracheophyta</taxon>
        <taxon>Spermatophyta</taxon>
        <taxon>Magnoliopsida</taxon>
        <taxon>eudicotyledons</taxon>
        <taxon>Gunneridae</taxon>
        <taxon>Pentapetalae</taxon>
        <taxon>rosids</taxon>
        <taxon>malvids</taxon>
        <taxon>Sapindales</taxon>
        <taxon>Sapindaceae</taxon>
        <taxon>Hippocastanoideae</taxon>
        <taxon>Acereae</taxon>
        <taxon>Dipteronia</taxon>
    </lineage>
</organism>
<dbReference type="FunFam" id="3.30.1390.20:FF:000004">
    <property type="entry name" value="60S ribosomal protein L7"/>
    <property type="match status" value="1"/>
</dbReference>
<evidence type="ECO:0000256" key="3">
    <source>
        <dbReference type="ARBA" id="ARBA00023274"/>
    </source>
</evidence>
<dbReference type="Proteomes" id="UP001281410">
    <property type="component" value="Unassembled WGS sequence"/>
</dbReference>
<feature type="domain" description="Large ribosomal subunit protein uL30-like ferredoxin-like fold" evidence="4">
    <location>
        <begin position="1"/>
        <end position="40"/>
    </location>
</feature>
<dbReference type="EMBL" id="JANJYJ010000008">
    <property type="protein sequence ID" value="KAK3195080.1"/>
    <property type="molecule type" value="Genomic_DNA"/>
</dbReference>
<keyword evidence="2" id="KW-0689">Ribosomal protein</keyword>